<proteinExistence type="predicted"/>
<protein>
    <recommendedName>
        <fullName evidence="4">Lipoprotein</fullName>
    </recommendedName>
</protein>
<feature type="compositionally biased region" description="Gly residues" evidence="1">
    <location>
        <begin position="54"/>
        <end position="77"/>
    </location>
</feature>
<dbReference type="Proteomes" id="UP000064967">
    <property type="component" value="Chromosome"/>
</dbReference>
<evidence type="ECO:0008006" key="4">
    <source>
        <dbReference type="Google" id="ProtNLM"/>
    </source>
</evidence>
<dbReference type="RefSeq" id="WP_146651674.1">
    <property type="nucleotide sequence ID" value="NZ_CP012333.1"/>
</dbReference>
<sequence>MNTKKRLALLPEVLPAPQKVTTVSSSVRNRAMARLKVLAALSAVGVAAACGGKSEGTGSGGGSGGVDGGLPNDGGDNGPDAYGVVDPLPEPACFPSAQLEATAHYLDPSDAGAFDAGAWDAGARRIVVVEVVWNQSGVVLGEPYSSYGIELLEASSSATGATLVVSVPPPGGPPQVSTFLSLSCYRGPSGVSIALTLSDSDVQVTVTEPNH</sequence>
<dbReference type="AlphaFoldDB" id="A0A0K1Q405"/>
<organism evidence="2 3">
    <name type="scientific">Labilithrix luteola</name>
    <dbReference type="NCBI Taxonomy" id="1391654"/>
    <lineage>
        <taxon>Bacteria</taxon>
        <taxon>Pseudomonadati</taxon>
        <taxon>Myxococcota</taxon>
        <taxon>Polyangia</taxon>
        <taxon>Polyangiales</taxon>
        <taxon>Labilitrichaceae</taxon>
        <taxon>Labilithrix</taxon>
    </lineage>
</organism>
<evidence type="ECO:0000313" key="3">
    <source>
        <dbReference type="Proteomes" id="UP000064967"/>
    </source>
</evidence>
<dbReference type="STRING" id="1391654.AKJ09_07035"/>
<dbReference type="KEGG" id="llu:AKJ09_07035"/>
<name>A0A0K1Q405_9BACT</name>
<feature type="region of interest" description="Disordered" evidence="1">
    <location>
        <begin position="54"/>
        <end position="85"/>
    </location>
</feature>
<evidence type="ECO:0000313" key="2">
    <source>
        <dbReference type="EMBL" id="AKV00372.1"/>
    </source>
</evidence>
<gene>
    <name evidence="2" type="ORF">AKJ09_07035</name>
</gene>
<keyword evidence="3" id="KW-1185">Reference proteome</keyword>
<evidence type="ECO:0000256" key="1">
    <source>
        <dbReference type="SAM" id="MobiDB-lite"/>
    </source>
</evidence>
<accession>A0A0K1Q405</accession>
<dbReference type="EMBL" id="CP012333">
    <property type="protein sequence ID" value="AKV00372.1"/>
    <property type="molecule type" value="Genomic_DNA"/>
</dbReference>
<reference evidence="2 3" key="1">
    <citation type="submission" date="2015-08" db="EMBL/GenBank/DDBJ databases">
        <authorList>
            <person name="Babu N.S."/>
            <person name="Beckwith C.J."/>
            <person name="Beseler K.G."/>
            <person name="Brison A."/>
            <person name="Carone J.V."/>
            <person name="Caskin T.P."/>
            <person name="Diamond M."/>
            <person name="Durham M.E."/>
            <person name="Foxe J.M."/>
            <person name="Go M."/>
            <person name="Henderson B.A."/>
            <person name="Jones I.B."/>
            <person name="McGettigan J.A."/>
            <person name="Micheletti S.J."/>
            <person name="Nasrallah M.E."/>
            <person name="Ortiz D."/>
            <person name="Piller C.R."/>
            <person name="Privatt S.R."/>
            <person name="Schneider S.L."/>
            <person name="Sharp S."/>
            <person name="Smith T.C."/>
            <person name="Stanton J.D."/>
            <person name="Ullery H.E."/>
            <person name="Wilson R.J."/>
            <person name="Serrano M.G."/>
            <person name="Buck G."/>
            <person name="Lee V."/>
            <person name="Wang Y."/>
            <person name="Carvalho R."/>
            <person name="Voegtly L."/>
            <person name="Shi R."/>
            <person name="Duckworth R."/>
            <person name="Johnson A."/>
            <person name="Loviza R."/>
            <person name="Walstead R."/>
            <person name="Shah Z."/>
            <person name="Kiflezghi M."/>
            <person name="Wade K."/>
            <person name="Ball S.L."/>
            <person name="Bradley K.W."/>
            <person name="Asai D.J."/>
            <person name="Bowman C.A."/>
            <person name="Russell D.A."/>
            <person name="Pope W.H."/>
            <person name="Jacobs-Sera D."/>
            <person name="Hendrix R.W."/>
            <person name="Hatfull G.F."/>
        </authorList>
    </citation>
    <scope>NUCLEOTIDE SEQUENCE [LARGE SCALE GENOMIC DNA]</scope>
    <source>
        <strain evidence="2 3">DSM 27648</strain>
    </source>
</reference>